<protein>
    <submittedName>
        <fullName evidence="2">Uncharacterized protein</fullName>
    </submittedName>
</protein>
<dbReference type="AlphaFoldDB" id="A0A0B2UIY7"/>
<keyword evidence="3" id="KW-1185">Reference proteome</keyword>
<dbReference type="GeneID" id="26262416"/>
<dbReference type="OrthoDB" id="2193202at2759"/>
<evidence type="ECO:0000313" key="3">
    <source>
        <dbReference type="Proteomes" id="UP000031056"/>
    </source>
</evidence>
<dbReference type="EMBL" id="JOKQ01000010">
    <property type="protein sequence ID" value="KHN69022.1"/>
    <property type="molecule type" value="Genomic_DNA"/>
</dbReference>
<proteinExistence type="predicted"/>
<feature type="region of interest" description="Disordered" evidence="1">
    <location>
        <begin position="220"/>
        <end position="239"/>
    </location>
</feature>
<dbReference type="VEuPathDB" id="MicrosporidiaDB:M896_100060"/>
<dbReference type="HOGENOM" id="CLU_420345_0_0_1"/>
<reference evidence="2 3" key="1">
    <citation type="journal article" date="2014" name="MBio">
        <title>The Ordospora colligata genome; evolution of extreme reduction in microsporidia and host-to-parasite horizontal gene transfer.</title>
        <authorList>
            <person name="Pombert J.-F."/>
            <person name="Haag K.L."/>
            <person name="Beidas S."/>
            <person name="Ebert D."/>
            <person name="Keeling P.J."/>
        </authorList>
    </citation>
    <scope>NUCLEOTIDE SEQUENCE [LARGE SCALE GENOMIC DNA]</scope>
    <source>
        <strain evidence="2 3">OC4</strain>
    </source>
</reference>
<dbReference type="InParanoid" id="A0A0B2UIY7"/>
<organism evidence="2 3">
    <name type="scientific">Ordospora colligata OC4</name>
    <dbReference type="NCBI Taxonomy" id="1354746"/>
    <lineage>
        <taxon>Eukaryota</taxon>
        <taxon>Fungi</taxon>
        <taxon>Fungi incertae sedis</taxon>
        <taxon>Microsporidia</taxon>
        <taxon>Ordosporidae</taxon>
        <taxon>Ordospora</taxon>
    </lineage>
</organism>
<evidence type="ECO:0000256" key="1">
    <source>
        <dbReference type="SAM" id="MobiDB-lite"/>
    </source>
</evidence>
<comment type="caution">
    <text evidence="2">The sequence shown here is derived from an EMBL/GenBank/DDBJ whole genome shotgun (WGS) entry which is preliminary data.</text>
</comment>
<dbReference type="Proteomes" id="UP000031056">
    <property type="component" value="Unassembled WGS sequence"/>
</dbReference>
<accession>A0A0B2UIY7</accession>
<feature type="compositionally biased region" description="Basic and acidic residues" evidence="1">
    <location>
        <begin position="220"/>
        <end position="233"/>
    </location>
</feature>
<evidence type="ECO:0000313" key="2">
    <source>
        <dbReference type="EMBL" id="KHN69022.1"/>
    </source>
</evidence>
<feature type="region of interest" description="Disordered" evidence="1">
    <location>
        <begin position="600"/>
        <end position="629"/>
    </location>
</feature>
<sequence>MQGFYEKMKEVWRSIKTTLKIADTSEKDAYEDLCDRLRSDRPIEMSELAWIEELCKKIAEPGCEQRIGEGFEKLKRGIEWKIAKEVGVTRKRGLEEVRSEHVGVDEEKAKKHRRSGYQKKGQLRKENDVSWGVLPKKYRKEGMTPAETIERAISYDAEENLFLCLGEVSTSEEEMYFGEENVKKLCQSDMHSKRIGCNFGGEYNCKSCVEYEIRKEYEAKENERKEHEEEESRMRRRAAKEKWEAKIPRRCFYFEKEFGIDRGVMRYATDDKFDIEDLESEDRDKLERILNQAKRGKLFDVSDGASHAMDMNGVDDAISGYEGFADDRKMVDNESRVVKDMKSKSWIDNGSGVVNKVTEKELDSVNGMKQVVNDGNQVNKVGSDMKTAMEEADVEEPKQFGFWNAMNSDIGNATRSSIFGSEPALKKNGVDDVNDEGHKEIDISERSRLNDGMGQMPLLMNRNVFDNPFAGETKMYSQKVFEAEGNLKGNGEMVQGSIEGFNVTDINSGQISLKRKLGDTEKSQDLNRLKQEAPPFVFGGMMTDRQIPMFGFNNNDKEKAEVPVTFSVNGFGGHAAPEYMGFGGQAVFGTGKSLFGGLFSNGDAEQQPAKPSIGYADTQSTGEEHPTKNMFGVGILNAMEEDPFERNIWNK</sequence>
<name>A0A0B2UIY7_9MICR</name>
<gene>
    <name evidence="2" type="ORF">M896_100060</name>
</gene>
<dbReference type="RefSeq" id="XP_014563064.1">
    <property type="nucleotide sequence ID" value="XM_014707578.1"/>
</dbReference>